<dbReference type="Pfam" id="PF00850">
    <property type="entry name" value="Hist_deacetyl"/>
    <property type="match status" value="1"/>
</dbReference>
<keyword evidence="4" id="KW-1185">Reference proteome</keyword>
<dbReference type="InterPro" id="IPR037138">
    <property type="entry name" value="His_deacetylse_dom_sf"/>
</dbReference>
<dbReference type="Proteomes" id="UP000653454">
    <property type="component" value="Unassembled WGS sequence"/>
</dbReference>
<comment type="catalytic activity">
    <reaction evidence="1">
        <text>N(6)-acetyl-L-lysyl-[histone] + H2O = L-lysyl-[histone] + acetate</text>
        <dbReference type="Rhea" id="RHEA:58196"/>
        <dbReference type="Rhea" id="RHEA-COMP:9845"/>
        <dbReference type="Rhea" id="RHEA-COMP:11338"/>
        <dbReference type="ChEBI" id="CHEBI:15377"/>
        <dbReference type="ChEBI" id="CHEBI:29969"/>
        <dbReference type="ChEBI" id="CHEBI:30089"/>
        <dbReference type="ChEBI" id="CHEBI:61930"/>
        <dbReference type="EC" id="3.5.1.98"/>
    </reaction>
</comment>
<dbReference type="AlphaFoldDB" id="A0A8S4G7H6"/>
<accession>A0A8S4G7H6</accession>
<proteinExistence type="predicted"/>
<evidence type="ECO:0000313" key="3">
    <source>
        <dbReference type="EMBL" id="CAG9137003.1"/>
    </source>
</evidence>
<dbReference type="EMBL" id="CAJHNJ030000175">
    <property type="protein sequence ID" value="CAG9137003.1"/>
    <property type="molecule type" value="Genomic_DNA"/>
</dbReference>
<sequence length="56" mass="6320">MAMHWSGRRHHAMRAEPCGYCFYNNVALAARHAIDKLGVKSAVFIATWDKVTFIGL</sequence>
<comment type="caution">
    <text evidence="3">The sequence shown here is derived from an EMBL/GenBank/DDBJ whole genome shotgun (WGS) entry which is preliminary data.</text>
</comment>
<protein>
    <submittedName>
        <fullName evidence="3">(diamondback moth) hypothetical protein</fullName>
    </submittedName>
</protein>
<reference evidence="3" key="1">
    <citation type="submission" date="2020-11" db="EMBL/GenBank/DDBJ databases">
        <authorList>
            <person name="Whiteford S."/>
        </authorList>
    </citation>
    <scope>NUCLEOTIDE SEQUENCE</scope>
</reference>
<dbReference type="SUPFAM" id="SSF52768">
    <property type="entry name" value="Arginase/deacetylase"/>
    <property type="match status" value="1"/>
</dbReference>
<name>A0A8S4G7H6_PLUXY</name>
<gene>
    <name evidence="3" type="ORF">PLXY2_LOCUS15266</name>
</gene>
<dbReference type="InterPro" id="IPR023696">
    <property type="entry name" value="Ureohydrolase_dom_sf"/>
</dbReference>
<evidence type="ECO:0000313" key="4">
    <source>
        <dbReference type="Proteomes" id="UP000653454"/>
    </source>
</evidence>
<evidence type="ECO:0000259" key="2">
    <source>
        <dbReference type="Pfam" id="PF00850"/>
    </source>
</evidence>
<feature type="domain" description="Histone deacetylase" evidence="2">
    <location>
        <begin position="4"/>
        <end position="49"/>
    </location>
</feature>
<dbReference type="InterPro" id="IPR023801">
    <property type="entry name" value="His_deacetylse_dom"/>
</dbReference>
<organism evidence="3 4">
    <name type="scientific">Plutella xylostella</name>
    <name type="common">Diamondback moth</name>
    <name type="synonym">Plutella maculipennis</name>
    <dbReference type="NCBI Taxonomy" id="51655"/>
    <lineage>
        <taxon>Eukaryota</taxon>
        <taxon>Metazoa</taxon>
        <taxon>Ecdysozoa</taxon>
        <taxon>Arthropoda</taxon>
        <taxon>Hexapoda</taxon>
        <taxon>Insecta</taxon>
        <taxon>Pterygota</taxon>
        <taxon>Neoptera</taxon>
        <taxon>Endopterygota</taxon>
        <taxon>Lepidoptera</taxon>
        <taxon>Glossata</taxon>
        <taxon>Ditrysia</taxon>
        <taxon>Yponomeutoidea</taxon>
        <taxon>Plutellidae</taxon>
        <taxon>Plutella</taxon>
    </lineage>
</organism>
<evidence type="ECO:0000256" key="1">
    <source>
        <dbReference type="ARBA" id="ARBA00048287"/>
    </source>
</evidence>
<dbReference type="GO" id="GO:0141221">
    <property type="term" value="F:histone deacetylase activity, hydrolytic mechanism"/>
    <property type="evidence" value="ECO:0007669"/>
    <property type="project" value="UniProtKB-EC"/>
</dbReference>
<dbReference type="Gene3D" id="3.40.800.20">
    <property type="entry name" value="Histone deacetylase domain"/>
    <property type="match status" value="1"/>
</dbReference>